<dbReference type="Proteomes" id="UP001165063">
    <property type="component" value="Unassembled WGS sequence"/>
</dbReference>
<evidence type="ECO:0000256" key="1">
    <source>
        <dbReference type="SAM" id="MobiDB-lite"/>
    </source>
</evidence>
<dbReference type="SUPFAM" id="SSF52047">
    <property type="entry name" value="RNI-like"/>
    <property type="match status" value="1"/>
</dbReference>
<organism evidence="2 3">
    <name type="scientific">Ambrosiozyma monospora</name>
    <name type="common">Yeast</name>
    <name type="synonym">Endomycopsis monosporus</name>
    <dbReference type="NCBI Taxonomy" id="43982"/>
    <lineage>
        <taxon>Eukaryota</taxon>
        <taxon>Fungi</taxon>
        <taxon>Dikarya</taxon>
        <taxon>Ascomycota</taxon>
        <taxon>Saccharomycotina</taxon>
        <taxon>Pichiomycetes</taxon>
        <taxon>Pichiales</taxon>
        <taxon>Pichiaceae</taxon>
        <taxon>Ambrosiozyma</taxon>
    </lineage>
</organism>
<evidence type="ECO:0000313" key="2">
    <source>
        <dbReference type="EMBL" id="GMG21219.1"/>
    </source>
</evidence>
<feature type="region of interest" description="Disordered" evidence="1">
    <location>
        <begin position="1"/>
        <end position="24"/>
    </location>
</feature>
<comment type="caution">
    <text evidence="2">The sequence shown here is derived from an EMBL/GenBank/DDBJ whole genome shotgun (WGS) entry which is preliminary data.</text>
</comment>
<protein>
    <submittedName>
        <fullName evidence="2">Unnamed protein product</fullName>
    </submittedName>
</protein>
<feature type="compositionally biased region" description="Polar residues" evidence="1">
    <location>
        <begin position="12"/>
        <end position="24"/>
    </location>
</feature>
<sequence length="517" mass="59807">MSEIIKRRKKSANTTKSSTDAGSSKTVDAYGWVKRKVNLKLYSIINELPIEIQYQIFARLFPYTHDSAESIIDLLYYRRLKKACINTSPGSPIRYVLRLMFQKTVIDFGTTSHKVRFFQAQFYNDYFLTRLLEYLKSAPPEYFKLIISIKKMPDRDREPKKMGLLSDCIKLANEIKCYGASSITSFLINEGVSHKVTEILLERSNYDNLWSLENFTNVKSLTLDANSGRSYELAIRHLMDIIKLSPPDNHLHNITIKLQSVKSNPIFQELAEYFNDIGLLVVLDVVSSSGFTQSPFISKFIRELKLNDVSLKEGCPVEDALKRCTSLQKFGISRSDCPRNYKMKLESNLIKELEIMGIPFDFSGCPNVKKVDFWFPRLKHYINALEELQNTKVKKLSIGILNTFPYENDPVFDFKIPSSVLHLSLTQKCIDRESISNLKPYTIIVPTVMEKLEIDGVSVILPNLSKMEYLETVHIHRCSYMYFCPIINQLPSSVREIKVFDVHHNQHRIKKWACHLY</sequence>
<dbReference type="AlphaFoldDB" id="A0A9W6YP56"/>
<proteinExistence type="predicted"/>
<feature type="compositionally biased region" description="Basic residues" evidence="1">
    <location>
        <begin position="1"/>
        <end position="11"/>
    </location>
</feature>
<dbReference type="Gene3D" id="3.80.10.10">
    <property type="entry name" value="Ribonuclease Inhibitor"/>
    <property type="match status" value="1"/>
</dbReference>
<gene>
    <name evidence="2" type="ORF">Amon01_000183200</name>
</gene>
<reference evidence="2" key="1">
    <citation type="submission" date="2023-04" db="EMBL/GenBank/DDBJ databases">
        <title>Ambrosiozyma monospora NBRC 1965.</title>
        <authorList>
            <person name="Ichikawa N."/>
            <person name="Sato H."/>
            <person name="Tonouchi N."/>
        </authorList>
    </citation>
    <scope>NUCLEOTIDE SEQUENCE</scope>
    <source>
        <strain evidence="2">NBRC 1965</strain>
    </source>
</reference>
<name>A0A9W6YP56_AMBMO</name>
<evidence type="ECO:0000313" key="3">
    <source>
        <dbReference type="Proteomes" id="UP001165063"/>
    </source>
</evidence>
<dbReference type="EMBL" id="BSXU01000596">
    <property type="protein sequence ID" value="GMG21219.1"/>
    <property type="molecule type" value="Genomic_DNA"/>
</dbReference>
<accession>A0A9W6YP56</accession>
<dbReference type="InterPro" id="IPR032675">
    <property type="entry name" value="LRR_dom_sf"/>
</dbReference>
<keyword evidence="3" id="KW-1185">Reference proteome</keyword>